<dbReference type="EMBL" id="MU266403">
    <property type="protein sequence ID" value="KAH7925385.1"/>
    <property type="molecule type" value="Genomic_DNA"/>
</dbReference>
<gene>
    <name evidence="1" type="ORF">BV22DRAFT_437408</name>
</gene>
<protein>
    <submittedName>
        <fullName evidence="1">Uncharacterized protein</fullName>
    </submittedName>
</protein>
<reference evidence="1" key="1">
    <citation type="journal article" date="2021" name="New Phytol.">
        <title>Evolutionary innovations through gain and loss of genes in the ectomycorrhizal Boletales.</title>
        <authorList>
            <person name="Wu G."/>
            <person name="Miyauchi S."/>
            <person name="Morin E."/>
            <person name="Kuo A."/>
            <person name="Drula E."/>
            <person name="Varga T."/>
            <person name="Kohler A."/>
            <person name="Feng B."/>
            <person name="Cao Y."/>
            <person name="Lipzen A."/>
            <person name="Daum C."/>
            <person name="Hundley H."/>
            <person name="Pangilinan J."/>
            <person name="Johnson J."/>
            <person name="Barry K."/>
            <person name="LaButti K."/>
            <person name="Ng V."/>
            <person name="Ahrendt S."/>
            <person name="Min B."/>
            <person name="Choi I.G."/>
            <person name="Park H."/>
            <person name="Plett J.M."/>
            <person name="Magnuson J."/>
            <person name="Spatafora J.W."/>
            <person name="Nagy L.G."/>
            <person name="Henrissat B."/>
            <person name="Grigoriev I.V."/>
            <person name="Yang Z.L."/>
            <person name="Xu J."/>
            <person name="Martin F.M."/>
        </authorList>
    </citation>
    <scope>NUCLEOTIDE SEQUENCE</scope>
    <source>
        <strain evidence="1">KUC20120723A-06</strain>
    </source>
</reference>
<sequence>MRPTSCLRVVDGCCLINTITATMTTPVRPPSKKWKGRERRKSDRVMDPAETRANDIIIPIMGPTGAGKSTFVNTAVGKDAMVVGHDLKSCTESLQHVIVDYPKDPSRRVVFVDTPGFDDTYESDFEILRRIAVWLAQSYSDDKKLTGVIYLHEITQKRMMGTSRKNLEMFHKLCGRDASKNVVLATTKWVNITEGAGERHEGQLKDTFWKNLIDEGSEMTRFLNDSKSAWAIVDHIVASSDELRALQIQRELVDLQKLIPETEAGNSLRETLQELLNSHQKTVADLKNDQSRGTTEVQRRLQEVEDQIRSSISQLKQLQIKRTLWQRILALFGVHSTGNS</sequence>
<comment type="caution">
    <text evidence="1">The sequence shown here is derived from an EMBL/GenBank/DDBJ whole genome shotgun (WGS) entry which is preliminary data.</text>
</comment>
<name>A0ACB8BJ41_9AGAM</name>
<proteinExistence type="predicted"/>
<accession>A0ACB8BJ41</accession>
<evidence type="ECO:0000313" key="1">
    <source>
        <dbReference type="EMBL" id="KAH7925385.1"/>
    </source>
</evidence>
<dbReference type="Proteomes" id="UP000790709">
    <property type="component" value="Unassembled WGS sequence"/>
</dbReference>
<keyword evidence="2" id="KW-1185">Reference proteome</keyword>
<evidence type="ECO:0000313" key="2">
    <source>
        <dbReference type="Proteomes" id="UP000790709"/>
    </source>
</evidence>
<organism evidence="1 2">
    <name type="scientific">Leucogyrophana mollusca</name>
    <dbReference type="NCBI Taxonomy" id="85980"/>
    <lineage>
        <taxon>Eukaryota</taxon>
        <taxon>Fungi</taxon>
        <taxon>Dikarya</taxon>
        <taxon>Basidiomycota</taxon>
        <taxon>Agaricomycotina</taxon>
        <taxon>Agaricomycetes</taxon>
        <taxon>Agaricomycetidae</taxon>
        <taxon>Boletales</taxon>
        <taxon>Boletales incertae sedis</taxon>
        <taxon>Leucogyrophana</taxon>
    </lineage>
</organism>